<dbReference type="InterPro" id="IPR042178">
    <property type="entry name" value="Serpin_sf_1"/>
</dbReference>
<comment type="similarity">
    <text evidence="3">Belongs to the serpin family.</text>
</comment>
<dbReference type="SUPFAM" id="SSF56574">
    <property type="entry name" value="Serpins"/>
    <property type="match status" value="1"/>
</dbReference>
<dbReference type="PANTHER" id="PTHR11461:SF367">
    <property type="entry name" value="GH21475P-RELATED"/>
    <property type="match status" value="1"/>
</dbReference>
<organism evidence="6 7">
    <name type="scientific">Plutella xylostella</name>
    <name type="common">Diamondback moth</name>
    <name type="synonym">Plutella maculipennis</name>
    <dbReference type="NCBI Taxonomy" id="51655"/>
    <lineage>
        <taxon>Eukaryota</taxon>
        <taxon>Metazoa</taxon>
        <taxon>Ecdysozoa</taxon>
        <taxon>Arthropoda</taxon>
        <taxon>Hexapoda</taxon>
        <taxon>Insecta</taxon>
        <taxon>Pterygota</taxon>
        <taxon>Neoptera</taxon>
        <taxon>Endopterygota</taxon>
        <taxon>Lepidoptera</taxon>
        <taxon>Glossata</taxon>
        <taxon>Ditrysia</taxon>
        <taxon>Yponomeutoidea</taxon>
        <taxon>Plutellidae</taxon>
        <taxon>Plutella</taxon>
    </lineage>
</organism>
<protein>
    <recommendedName>
        <fullName evidence="5">Serpin domain-containing protein</fullName>
    </recommendedName>
</protein>
<keyword evidence="2" id="KW-0722">Serine protease inhibitor</keyword>
<dbReference type="Gene3D" id="3.30.497.10">
    <property type="entry name" value="Antithrombin, subunit I, domain 2"/>
    <property type="match status" value="2"/>
</dbReference>
<evidence type="ECO:0000256" key="4">
    <source>
        <dbReference type="SAM" id="SignalP"/>
    </source>
</evidence>
<feature type="chain" id="PRO_5047126973" description="Serpin domain-containing protein" evidence="4">
    <location>
        <begin position="22"/>
        <end position="387"/>
    </location>
</feature>
<feature type="domain" description="Serpin" evidence="5">
    <location>
        <begin position="42"/>
        <end position="385"/>
    </location>
</feature>
<dbReference type="InterPro" id="IPR000215">
    <property type="entry name" value="Serpin_fam"/>
</dbReference>
<dbReference type="Gene3D" id="2.30.39.10">
    <property type="entry name" value="Alpha-1-antitrypsin, domain 1"/>
    <property type="match status" value="1"/>
</dbReference>
<evidence type="ECO:0000259" key="5">
    <source>
        <dbReference type="SMART" id="SM00093"/>
    </source>
</evidence>
<dbReference type="InterPro" id="IPR023796">
    <property type="entry name" value="Serpin_dom"/>
</dbReference>
<dbReference type="PANTHER" id="PTHR11461">
    <property type="entry name" value="SERINE PROTEASE INHIBITOR, SERPIN"/>
    <property type="match status" value="1"/>
</dbReference>
<proteinExistence type="inferred from homology"/>
<accession>A0ABQ7PVG0</accession>
<name>A0ABQ7PVG0_PLUXY</name>
<dbReference type="InterPro" id="IPR036186">
    <property type="entry name" value="Serpin_sf"/>
</dbReference>
<dbReference type="EMBL" id="JAHIBW010000027">
    <property type="protein sequence ID" value="KAG7296968.1"/>
    <property type="molecule type" value="Genomic_DNA"/>
</dbReference>
<comment type="caution">
    <text evidence="6">The sequence shown here is derived from an EMBL/GenBank/DDBJ whole genome shotgun (WGS) entry which is preliminary data.</text>
</comment>
<keyword evidence="7" id="KW-1185">Reference proteome</keyword>
<gene>
    <name evidence="6" type="ORF">JYU34_019883</name>
</gene>
<evidence type="ECO:0000256" key="1">
    <source>
        <dbReference type="ARBA" id="ARBA00022690"/>
    </source>
</evidence>
<dbReference type="Proteomes" id="UP000823941">
    <property type="component" value="Chromosome 27"/>
</dbReference>
<dbReference type="InterPro" id="IPR023795">
    <property type="entry name" value="Serpin_CS"/>
</dbReference>
<dbReference type="InterPro" id="IPR042185">
    <property type="entry name" value="Serpin_sf_2"/>
</dbReference>
<evidence type="ECO:0000313" key="6">
    <source>
        <dbReference type="EMBL" id="KAG7296968.1"/>
    </source>
</evidence>
<feature type="signal peptide" evidence="4">
    <location>
        <begin position="1"/>
        <end position="21"/>
    </location>
</feature>
<keyword evidence="4" id="KW-0732">Signal</keyword>
<dbReference type="Pfam" id="PF00079">
    <property type="entry name" value="Serpin"/>
    <property type="match status" value="2"/>
</dbReference>
<reference evidence="6 7" key="1">
    <citation type="submission" date="2021-06" db="EMBL/GenBank/DDBJ databases">
        <title>A haploid diamondback moth (Plutella xylostella L.) genome assembly resolves 31 chromosomes and identifies a diamide resistance mutation.</title>
        <authorList>
            <person name="Ward C.M."/>
            <person name="Perry K.D."/>
            <person name="Baker G."/>
            <person name="Powis K."/>
            <person name="Heckel D.G."/>
            <person name="Baxter S.W."/>
        </authorList>
    </citation>
    <scope>NUCLEOTIDE SEQUENCE [LARGE SCALE GENOMIC DNA]</scope>
    <source>
        <strain evidence="6 7">LV</strain>
        <tissue evidence="6">Single pupa</tissue>
    </source>
</reference>
<keyword evidence="1" id="KW-0646">Protease inhibitor</keyword>
<evidence type="ECO:0000313" key="7">
    <source>
        <dbReference type="Proteomes" id="UP000823941"/>
    </source>
</evidence>
<evidence type="ECO:0000256" key="2">
    <source>
        <dbReference type="ARBA" id="ARBA00022900"/>
    </source>
</evidence>
<dbReference type="PROSITE" id="PS00284">
    <property type="entry name" value="SERPIN"/>
    <property type="match status" value="1"/>
</dbReference>
<sequence length="387" mass="43170">MRLLVLVSCLITVAGVTLVVGETCRRGDVTTKFRRSLYDFACKLYKQVASQTDDHFAVSQYSIWLALAGMAEGASGDVRSEILATLKIPDPICLRLEYYELATELESSAEDVRLERTRSLLVDEDLKVNETWMRDVREVGLLDTVFTPQDKLRELFQVNDSSSHPIQAVLSDSLDYSGLWTSSFTSITPNVSFYDDYGNIIGTVDMMTTKRRVKLAYIPILNAKVLELPVGNNGRYRMLLLTNLGKKSIRDTIDVFQSTLIVDIFDRLLQSIIPLEISIPVFSMTSDLRLRSALENLEIRKMWKENKGWSPNPVEFIQRVSLDIKSEGMSPAPGSSSSILTSVEGAATGLATAVGREFTANRPFMFALLDATTRTCLFSGAFSKPNL</sequence>
<dbReference type="SMART" id="SM00093">
    <property type="entry name" value="SERPIN"/>
    <property type="match status" value="1"/>
</dbReference>
<evidence type="ECO:0000256" key="3">
    <source>
        <dbReference type="RuleBase" id="RU000411"/>
    </source>
</evidence>